<dbReference type="STRING" id="44010.AWC00_05590"/>
<accession>A0A1X1TMV4</accession>
<dbReference type="RefSeq" id="WP_232079258.1">
    <property type="nucleotide sequence ID" value="NZ_AP022613.1"/>
</dbReference>
<dbReference type="PANTHER" id="PTHR11699">
    <property type="entry name" value="ALDEHYDE DEHYDROGENASE-RELATED"/>
    <property type="match status" value="1"/>
</dbReference>
<dbReference type="InterPro" id="IPR016162">
    <property type="entry name" value="Ald_DH_N"/>
</dbReference>
<gene>
    <name evidence="7" type="ORF">MCNS_19000</name>
</gene>
<evidence type="ECO:0000313" key="7">
    <source>
        <dbReference type="EMBL" id="BBZ38837.1"/>
    </source>
</evidence>
<dbReference type="InterPro" id="IPR016161">
    <property type="entry name" value="Ald_DH/histidinol_DH"/>
</dbReference>
<dbReference type="EC" id="1.2.1.79" evidence="3"/>
<evidence type="ECO:0000256" key="2">
    <source>
        <dbReference type="ARBA" id="ARBA00023002"/>
    </source>
</evidence>
<dbReference type="InterPro" id="IPR015590">
    <property type="entry name" value="Aldehyde_DH_dom"/>
</dbReference>
<dbReference type="Proteomes" id="UP000467385">
    <property type="component" value="Chromosome"/>
</dbReference>
<evidence type="ECO:0000256" key="5">
    <source>
        <dbReference type="ARBA" id="ARBA00048559"/>
    </source>
</evidence>
<evidence type="ECO:0000256" key="3">
    <source>
        <dbReference type="ARBA" id="ARBA00039122"/>
    </source>
</evidence>
<name>A0A1X1TMV4_9MYCO</name>
<dbReference type="Pfam" id="PF00171">
    <property type="entry name" value="Aldedh"/>
    <property type="match status" value="1"/>
</dbReference>
<evidence type="ECO:0000256" key="6">
    <source>
        <dbReference type="RuleBase" id="RU003345"/>
    </source>
</evidence>
<organism evidence="7 8">
    <name type="scientific">Mycobacterium conspicuum</name>
    <dbReference type="NCBI Taxonomy" id="44010"/>
    <lineage>
        <taxon>Bacteria</taxon>
        <taxon>Bacillati</taxon>
        <taxon>Actinomycetota</taxon>
        <taxon>Actinomycetes</taxon>
        <taxon>Mycobacteriales</taxon>
        <taxon>Mycobacteriaceae</taxon>
        <taxon>Mycobacterium</taxon>
    </lineage>
</organism>
<dbReference type="Gene3D" id="3.40.605.10">
    <property type="entry name" value="Aldehyde Dehydrogenase, Chain A, domain 1"/>
    <property type="match status" value="1"/>
</dbReference>
<comment type="catalytic activity">
    <reaction evidence="5">
        <text>succinate semialdehyde + NADP(+) + H2O = succinate + NADPH + 2 H(+)</text>
        <dbReference type="Rhea" id="RHEA:13213"/>
        <dbReference type="ChEBI" id="CHEBI:15377"/>
        <dbReference type="ChEBI" id="CHEBI:15378"/>
        <dbReference type="ChEBI" id="CHEBI:30031"/>
        <dbReference type="ChEBI" id="CHEBI:57706"/>
        <dbReference type="ChEBI" id="CHEBI:57783"/>
        <dbReference type="ChEBI" id="CHEBI:58349"/>
        <dbReference type="EC" id="1.2.1.79"/>
    </reaction>
</comment>
<dbReference type="Gene3D" id="3.40.309.10">
    <property type="entry name" value="Aldehyde Dehydrogenase, Chain A, domain 2"/>
    <property type="match status" value="1"/>
</dbReference>
<evidence type="ECO:0000313" key="8">
    <source>
        <dbReference type="Proteomes" id="UP000467385"/>
    </source>
</evidence>
<dbReference type="SUPFAM" id="SSF53720">
    <property type="entry name" value="ALDH-like"/>
    <property type="match status" value="1"/>
</dbReference>
<sequence length="484" mass="51200">MNNERKEVLDAALILGDRRVTEARGGVLDHINPATGKINKTFPVASAEEVDEAVAAARIAFEQWRRWSPDARREALIRVAALLEEHGREIGTICSLEGGQPFFEQGGWYPASWFRYYAGWADKITGERINAFPFPGVDFTVPEPVGVVGLFVASNGPIGFCGMAGAPALAAGCCLVIKTPEVAPFTTVTFARLCREAGLPPGVVNVIHGGPEVGNALVTHPGVDKISFTGGTATARKLQAACATSLKPMVLELGGKSANIVFADADIDAVIPMSARFTFNAGQGCSMPTRLLVERSVYERVIDGVADIVSKVVVGRPFDPGVMMGPVMSEAAANRIVGMIAEAEASVAGAVLMGGHRMGGELADGFFVEPTMVIDVHNESVIAQNEIFGPVLCVMPFDDEDEAVALANGTDYGLAAYAQTTDMNRARRLIDSLKAGTVHINSTGPGPVSPASPFGGIKNSGYGRQGSRLGLEEFLSYKNVYLNI</sequence>
<keyword evidence="2 6" id="KW-0560">Oxidoreductase</keyword>
<evidence type="ECO:0000256" key="1">
    <source>
        <dbReference type="ARBA" id="ARBA00009986"/>
    </source>
</evidence>
<dbReference type="PROSITE" id="PS00687">
    <property type="entry name" value="ALDEHYDE_DEHYDR_GLU"/>
    <property type="match status" value="1"/>
</dbReference>
<reference evidence="7 8" key="1">
    <citation type="journal article" date="2019" name="Emerg. Microbes Infect.">
        <title>Comprehensive subspecies identification of 175 nontuberculous mycobacteria species based on 7547 genomic profiles.</title>
        <authorList>
            <person name="Matsumoto Y."/>
            <person name="Kinjo T."/>
            <person name="Motooka D."/>
            <person name="Nabeya D."/>
            <person name="Jung N."/>
            <person name="Uechi K."/>
            <person name="Horii T."/>
            <person name="Iida T."/>
            <person name="Fujita J."/>
            <person name="Nakamura S."/>
        </authorList>
    </citation>
    <scope>NUCLEOTIDE SEQUENCE [LARGE SCALE GENOMIC DNA]</scope>
    <source>
        <strain evidence="7 8">JCM 14738</strain>
    </source>
</reference>
<evidence type="ECO:0000256" key="4">
    <source>
        <dbReference type="ARBA" id="ARBA00039663"/>
    </source>
</evidence>
<comment type="similarity">
    <text evidence="1 6">Belongs to the aldehyde dehydrogenase family.</text>
</comment>
<dbReference type="FunFam" id="3.40.605.10:FF:000007">
    <property type="entry name" value="NAD/NADP-dependent betaine aldehyde dehydrogenase"/>
    <property type="match status" value="1"/>
</dbReference>
<keyword evidence="8" id="KW-1185">Reference proteome</keyword>
<dbReference type="GO" id="GO:0036243">
    <property type="term" value="F:succinate-semialdehyde dehydrogenase (NADP+) activity"/>
    <property type="evidence" value="ECO:0007669"/>
    <property type="project" value="UniProtKB-EC"/>
</dbReference>
<dbReference type="InterPro" id="IPR016163">
    <property type="entry name" value="Ald_DH_C"/>
</dbReference>
<protein>
    <recommendedName>
        <fullName evidence="4">Putative succinate-semialdehyde dehydrogenase [NADP(+)] 2</fullName>
        <ecNumber evidence="3">1.2.1.79</ecNumber>
    </recommendedName>
</protein>
<dbReference type="AlphaFoldDB" id="A0A1X1TMV4"/>
<proteinExistence type="inferred from homology"/>
<dbReference type="InterPro" id="IPR029510">
    <property type="entry name" value="Ald_DH_CS_GLU"/>
</dbReference>
<dbReference type="EMBL" id="AP022613">
    <property type="protein sequence ID" value="BBZ38837.1"/>
    <property type="molecule type" value="Genomic_DNA"/>
</dbReference>